<dbReference type="Proteomes" id="UP000308197">
    <property type="component" value="Unassembled WGS sequence"/>
</dbReference>
<reference evidence="2 3" key="1">
    <citation type="journal article" date="2019" name="Nat. Ecol. Evol.">
        <title>Megaphylogeny resolves global patterns of mushroom evolution.</title>
        <authorList>
            <person name="Varga T."/>
            <person name="Krizsan K."/>
            <person name="Foldi C."/>
            <person name="Dima B."/>
            <person name="Sanchez-Garcia M."/>
            <person name="Sanchez-Ramirez S."/>
            <person name="Szollosi G.J."/>
            <person name="Szarkandi J.G."/>
            <person name="Papp V."/>
            <person name="Albert L."/>
            <person name="Andreopoulos W."/>
            <person name="Angelini C."/>
            <person name="Antonin V."/>
            <person name="Barry K.W."/>
            <person name="Bougher N.L."/>
            <person name="Buchanan P."/>
            <person name="Buyck B."/>
            <person name="Bense V."/>
            <person name="Catcheside P."/>
            <person name="Chovatia M."/>
            <person name="Cooper J."/>
            <person name="Damon W."/>
            <person name="Desjardin D."/>
            <person name="Finy P."/>
            <person name="Geml J."/>
            <person name="Haridas S."/>
            <person name="Hughes K."/>
            <person name="Justo A."/>
            <person name="Karasinski D."/>
            <person name="Kautmanova I."/>
            <person name="Kiss B."/>
            <person name="Kocsube S."/>
            <person name="Kotiranta H."/>
            <person name="LaButti K.M."/>
            <person name="Lechner B.E."/>
            <person name="Liimatainen K."/>
            <person name="Lipzen A."/>
            <person name="Lukacs Z."/>
            <person name="Mihaltcheva S."/>
            <person name="Morgado L.N."/>
            <person name="Niskanen T."/>
            <person name="Noordeloos M.E."/>
            <person name="Ohm R.A."/>
            <person name="Ortiz-Santana B."/>
            <person name="Ovrebo C."/>
            <person name="Racz N."/>
            <person name="Riley R."/>
            <person name="Savchenko A."/>
            <person name="Shiryaev A."/>
            <person name="Soop K."/>
            <person name="Spirin V."/>
            <person name="Szebenyi C."/>
            <person name="Tomsovsky M."/>
            <person name="Tulloss R.E."/>
            <person name="Uehling J."/>
            <person name="Grigoriev I.V."/>
            <person name="Vagvolgyi C."/>
            <person name="Papp T."/>
            <person name="Martin F.M."/>
            <person name="Miettinen O."/>
            <person name="Hibbett D.S."/>
            <person name="Nagy L.G."/>
        </authorList>
    </citation>
    <scope>NUCLEOTIDE SEQUENCE [LARGE SCALE GENOMIC DNA]</scope>
    <source>
        <strain evidence="2 3">HHB13444</strain>
    </source>
</reference>
<evidence type="ECO:0000313" key="2">
    <source>
        <dbReference type="EMBL" id="TFK89361.1"/>
    </source>
</evidence>
<dbReference type="EMBL" id="ML211078">
    <property type="protein sequence ID" value="TFK89361.1"/>
    <property type="molecule type" value="Genomic_DNA"/>
</dbReference>
<feature type="compositionally biased region" description="Basic and acidic residues" evidence="1">
    <location>
        <begin position="1"/>
        <end position="12"/>
    </location>
</feature>
<feature type="region of interest" description="Disordered" evidence="1">
    <location>
        <begin position="1"/>
        <end position="27"/>
    </location>
</feature>
<keyword evidence="3" id="KW-1185">Reference proteome</keyword>
<protein>
    <submittedName>
        <fullName evidence="2">Uncharacterized protein</fullName>
    </submittedName>
</protein>
<name>A0A5C3PJB1_9APHY</name>
<evidence type="ECO:0000313" key="3">
    <source>
        <dbReference type="Proteomes" id="UP000308197"/>
    </source>
</evidence>
<organism evidence="2 3">
    <name type="scientific">Polyporus arcularius HHB13444</name>
    <dbReference type="NCBI Taxonomy" id="1314778"/>
    <lineage>
        <taxon>Eukaryota</taxon>
        <taxon>Fungi</taxon>
        <taxon>Dikarya</taxon>
        <taxon>Basidiomycota</taxon>
        <taxon>Agaricomycotina</taxon>
        <taxon>Agaricomycetes</taxon>
        <taxon>Polyporales</taxon>
        <taxon>Polyporaceae</taxon>
        <taxon>Polyporus</taxon>
    </lineage>
</organism>
<dbReference type="InParanoid" id="A0A5C3PJB1"/>
<evidence type="ECO:0000256" key="1">
    <source>
        <dbReference type="SAM" id="MobiDB-lite"/>
    </source>
</evidence>
<proteinExistence type="predicted"/>
<dbReference type="AlphaFoldDB" id="A0A5C3PJB1"/>
<sequence length="61" mass="6789">MAEERRDGDYTRRLVLGGSCPRDTRTMAAPGAHARHEHRLLSSPPPRVLCLMGLRAPPNQL</sequence>
<gene>
    <name evidence="2" type="ORF">K466DRAFT_584668</name>
</gene>
<accession>A0A5C3PJB1</accession>